<organism evidence="18 19">
    <name type="scientific">Malassezia nana</name>
    <dbReference type="NCBI Taxonomy" id="180528"/>
    <lineage>
        <taxon>Eukaryota</taxon>
        <taxon>Fungi</taxon>
        <taxon>Dikarya</taxon>
        <taxon>Basidiomycota</taxon>
        <taxon>Ustilaginomycotina</taxon>
        <taxon>Malasseziomycetes</taxon>
        <taxon>Malasseziales</taxon>
        <taxon>Malasseziaceae</taxon>
        <taxon>Malassezia</taxon>
    </lineage>
</organism>
<dbReference type="Proteomes" id="UP001213623">
    <property type="component" value="Chromosome 1"/>
</dbReference>
<evidence type="ECO:0000256" key="4">
    <source>
        <dbReference type="ARBA" id="ARBA00022490"/>
    </source>
</evidence>
<dbReference type="GO" id="GO:0005874">
    <property type="term" value="C:microtubule"/>
    <property type="evidence" value="ECO:0007669"/>
    <property type="project" value="UniProtKB-KW"/>
</dbReference>
<dbReference type="FunFam" id="1.10.8.720:FF:000003">
    <property type="entry name" value="Cytoplasmic dynein heavy chain 2"/>
    <property type="match status" value="1"/>
</dbReference>
<feature type="domain" description="Dynein heavy chain AAA lid" evidence="16">
    <location>
        <begin position="1037"/>
        <end position="1183"/>
    </location>
</feature>
<dbReference type="EMBL" id="CP119892">
    <property type="protein sequence ID" value="WFD25295.1"/>
    <property type="molecule type" value="Genomic_DNA"/>
</dbReference>
<evidence type="ECO:0000256" key="5">
    <source>
        <dbReference type="ARBA" id="ARBA00022701"/>
    </source>
</evidence>
<evidence type="ECO:0000313" key="19">
    <source>
        <dbReference type="Proteomes" id="UP001213623"/>
    </source>
</evidence>
<gene>
    <name evidence="18" type="ORF">MNAN1_000264</name>
</gene>
<dbReference type="GO" id="GO:0008569">
    <property type="term" value="F:minus-end-directed microtubule motor activity"/>
    <property type="evidence" value="ECO:0007669"/>
    <property type="project" value="InterPro"/>
</dbReference>
<dbReference type="Gene3D" id="1.10.8.1220">
    <property type="match status" value="1"/>
</dbReference>
<dbReference type="PANTHER" id="PTHR45703">
    <property type="entry name" value="DYNEIN HEAVY CHAIN"/>
    <property type="match status" value="1"/>
</dbReference>
<feature type="coiled-coil region" evidence="12">
    <location>
        <begin position="313"/>
        <end position="361"/>
    </location>
</feature>
<dbReference type="Pfam" id="PF03028">
    <property type="entry name" value="Dynein_heavy"/>
    <property type="match status" value="1"/>
</dbReference>
<dbReference type="InterPro" id="IPR041658">
    <property type="entry name" value="AAA_lid_11"/>
</dbReference>
<dbReference type="InterPro" id="IPR024743">
    <property type="entry name" value="Dynein_HC_stalk"/>
</dbReference>
<proteinExistence type="inferred from homology"/>
<dbReference type="Gene3D" id="3.40.50.300">
    <property type="entry name" value="P-loop containing nucleotide triphosphate hydrolases"/>
    <property type="match status" value="2"/>
</dbReference>
<dbReference type="Gene3D" id="1.20.920.20">
    <property type="match status" value="1"/>
</dbReference>
<evidence type="ECO:0000256" key="8">
    <source>
        <dbReference type="ARBA" id="ARBA00023017"/>
    </source>
</evidence>
<keyword evidence="5" id="KW-0493">Microtubule</keyword>
<feature type="coiled-coil region" evidence="12">
    <location>
        <begin position="111"/>
        <end position="149"/>
    </location>
</feature>
<dbReference type="GO" id="GO:0030286">
    <property type="term" value="C:dynein complex"/>
    <property type="evidence" value="ECO:0007669"/>
    <property type="project" value="UniProtKB-KW"/>
</dbReference>
<feature type="domain" description="Dynein heavy chain coiled coil stalk" evidence="14">
    <location>
        <begin position="100"/>
        <end position="430"/>
    </location>
</feature>
<keyword evidence="4" id="KW-0963">Cytoplasm</keyword>
<dbReference type="Pfam" id="PF12777">
    <property type="entry name" value="MT"/>
    <property type="match status" value="1"/>
</dbReference>
<dbReference type="FunFam" id="1.20.920.20:FF:000002">
    <property type="entry name" value="Cytoplasmic dynein 1 heavy chain"/>
    <property type="match status" value="1"/>
</dbReference>
<dbReference type="InterPro" id="IPR026983">
    <property type="entry name" value="DHC"/>
</dbReference>
<evidence type="ECO:0000256" key="2">
    <source>
        <dbReference type="ARBA" id="ARBA00008887"/>
    </source>
</evidence>
<dbReference type="PANTHER" id="PTHR45703:SF36">
    <property type="entry name" value="DYNEIN HEAVY CHAIN, CYTOPLASMIC"/>
    <property type="match status" value="1"/>
</dbReference>
<dbReference type="Gene3D" id="1.20.1270.280">
    <property type="match status" value="1"/>
</dbReference>
<evidence type="ECO:0000259" key="13">
    <source>
        <dbReference type="Pfam" id="PF03028"/>
    </source>
</evidence>
<dbReference type="GO" id="GO:0051959">
    <property type="term" value="F:dynein light intermediate chain binding"/>
    <property type="evidence" value="ECO:0007669"/>
    <property type="project" value="InterPro"/>
</dbReference>
<dbReference type="GO" id="GO:0007097">
    <property type="term" value="P:nuclear migration"/>
    <property type="evidence" value="ECO:0007669"/>
    <property type="project" value="UniProtKB-ARBA"/>
</dbReference>
<keyword evidence="8" id="KW-0243">Dynein</keyword>
<evidence type="ECO:0000256" key="9">
    <source>
        <dbReference type="ARBA" id="ARBA00023054"/>
    </source>
</evidence>
<feature type="domain" description="Dynein heavy chain C-terminal" evidence="17">
    <location>
        <begin position="1228"/>
        <end position="1448"/>
    </location>
</feature>
<dbReference type="Pfam" id="PF18198">
    <property type="entry name" value="AAA_lid_11"/>
    <property type="match status" value="1"/>
</dbReference>
<comment type="similarity">
    <text evidence="2">Belongs to the dynein heavy chain family.</text>
</comment>
<evidence type="ECO:0000259" key="14">
    <source>
        <dbReference type="Pfam" id="PF12777"/>
    </source>
</evidence>
<reference evidence="18" key="1">
    <citation type="submission" date="2023-03" db="EMBL/GenBank/DDBJ databases">
        <title>Mating type loci evolution in Malassezia.</title>
        <authorList>
            <person name="Coelho M.A."/>
        </authorList>
    </citation>
    <scope>NUCLEOTIDE SEQUENCE</scope>
    <source>
        <strain evidence="18">CBS 9557</strain>
    </source>
</reference>
<dbReference type="GO" id="GO:0072384">
    <property type="term" value="P:organelle transport along microtubule"/>
    <property type="evidence" value="ECO:0007669"/>
    <property type="project" value="UniProtKB-ARBA"/>
</dbReference>
<dbReference type="InterPro" id="IPR041228">
    <property type="entry name" value="Dynein_C"/>
</dbReference>
<comment type="subcellular location">
    <subcellularLocation>
        <location evidence="1">Cytoplasm</location>
        <location evidence="1">Cytoskeleton</location>
    </subcellularLocation>
</comment>
<dbReference type="InterPro" id="IPR043160">
    <property type="entry name" value="Dynein_C_barrel"/>
</dbReference>
<dbReference type="Pfam" id="PF12781">
    <property type="entry name" value="AAA_9"/>
    <property type="match status" value="1"/>
</dbReference>
<evidence type="ECO:0000313" key="18">
    <source>
        <dbReference type="EMBL" id="WFD25295.1"/>
    </source>
</evidence>
<dbReference type="InterPro" id="IPR042219">
    <property type="entry name" value="AAA_lid_11_sf"/>
</dbReference>
<dbReference type="GO" id="GO:0045505">
    <property type="term" value="F:dynein intermediate chain binding"/>
    <property type="evidence" value="ECO:0007669"/>
    <property type="project" value="InterPro"/>
</dbReference>
<name>A0AAF0EIP5_9BASI</name>
<evidence type="ECO:0000259" key="17">
    <source>
        <dbReference type="Pfam" id="PF18199"/>
    </source>
</evidence>
<evidence type="ECO:0000259" key="15">
    <source>
        <dbReference type="Pfam" id="PF12781"/>
    </source>
</evidence>
<evidence type="ECO:0000259" key="16">
    <source>
        <dbReference type="Pfam" id="PF18198"/>
    </source>
</evidence>
<sequence length="1477" mass="162150">MAEGLTDPDPAGDWSADACRTVARELTLSLDLGEHREAIVDTIVWIHFGASDLGHRMRAWTERQYHPSPQHLLALLASFRAIIREQREQLEDQQRFRLVGLDKLHDTVEQVEKLQSSLSTKQERLHMANEKANDRLQRMVEQQQAAEHKRESSLAFQAELQAQESAVAQQHEMVLQELAEAEPAVLDAQAAVSNIKKQHLSEVRSMTNPPAPVKLTMESVCILLGHHIDGWKSVQSLIRRDDFIASVVHLDTASAVPRALCERLQREYLQRPEYNYETIHRASTACGPLARWVLAQVHFADILERVAPLRSQVDTLEAQAAATKAQAAEAEATLAALEESIASYKREYAALISETQSLTNEMELVQARVARSVRLLDGLSAERTRWERGREAFDAQVRTVMGDALLCSAMIAYAGFFDQARREMLWRSWHARLVECNVPVRMPLSMVESLASADERAAWHAMGLPPDLLSTENAVMLQRCTRVPLLIDPSGRATSFVQALYADAQPATASFLDGSFVQLLERALRFGTPLILTDAEHWDPILLPILSGERRRTGGRTLVRVGTMDVDWAPTFRLVLTTRHAGLVLPASVFARVQVINFTMTPKSLQAQVLAQVLETERPDVAAQRRDLQALQSEYERRLWRLEQSLLAALNEAEGRLLDDERVVGTLESLKAEADDVTAKMQSAAALMQSVEDGLQAYTPLAEVLSAAYFLLERLRVLHPFYAFDMPFFQRVLHDVLAMPRGTGDERQAQLHQRFFVTLYERAAPSLLQADRLVWALALAQIYCRTGPCAGALDGADATALLAGGTTPTTERLAHARRTDPAAWAAWDAHAAPEAAPLPLAPLSGTDETLRRALAVRDGRPDRLEAALKRLVHELFGEPLLDRPLVPLRELAHQTPSATPLALCSVAGYDASMRAEACAAAAGVACAQVALGAPEALMQADAALAAAARSGTWILIKNGHLAPAWLATLPTRLAALAPAPLCRVWITCELSPAVPAALVQAAHVVMHEPPAGFKAALLEALETLETREAPPSVPERERLYFLVAVLHAMVLERVRHTPLGWSHVYEFYDTDLDAAFGLVDVCIAEAAGARAHVDPEDMPWDALRALLAQAVYGCKMDSAADRAMLDALLAHLFTPAAFEHDFCLAPHATHPCIAPDSVHREAFVQWAQQLPEPQPVHWLLLAPAAERVTAAERAHRVLQRLGHLQASAQRDDETYSMAPPAPDGPHALSASWVDELLALLPDAPSAALAPSADSDAAPLARFWAREQAMACAVLERVRSDLQLVADLLTQRTPRTAELGALHDTLAQDQVPFVWQQHNVPRGATLRAWLADLRACAEHAWKASEPIELGRLWAAPAFLTATRQCVARHTDASLEQLHLHLRLGSARASPVEWRIGALWLDGATLDPALALNDGAPTCVAESGWTWAVEAPTHDAQHVSLPLFLDRERQAPLLHASVPLAPGASAALATLRAVALRVR</sequence>
<dbReference type="InterPro" id="IPR027417">
    <property type="entry name" value="P-loop_NTPase"/>
</dbReference>
<evidence type="ECO:0000256" key="1">
    <source>
        <dbReference type="ARBA" id="ARBA00004245"/>
    </source>
</evidence>
<dbReference type="Gene3D" id="6.10.140.1060">
    <property type="match status" value="1"/>
</dbReference>
<evidence type="ECO:0000256" key="10">
    <source>
        <dbReference type="ARBA" id="ARBA00023175"/>
    </source>
</evidence>
<evidence type="ECO:0000256" key="7">
    <source>
        <dbReference type="ARBA" id="ARBA00022840"/>
    </source>
</evidence>
<dbReference type="InterPro" id="IPR035706">
    <property type="entry name" value="AAA_9"/>
</dbReference>
<dbReference type="GO" id="GO:0005524">
    <property type="term" value="F:ATP binding"/>
    <property type="evidence" value="ECO:0007669"/>
    <property type="project" value="UniProtKB-KW"/>
</dbReference>
<protein>
    <recommendedName>
        <fullName evidence="3">Dynein heavy chain, cytoplasmic</fullName>
    </recommendedName>
</protein>
<evidence type="ECO:0000256" key="6">
    <source>
        <dbReference type="ARBA" id="ARBA00022741"/>
    </source>
</evidence>
<accession>A0AAF0EIP5</accession>
<dbReference type="InterPro" id="IPR004273">
    <property type="entry name" value="Dynein_heavy_D6_P-loop"/>
</dbReference>
<keyword evidence="9 12" id="KW-0175">Coiled coil</keyword>
<dbReference type="Pfam" id="PF18199">
    <property type="entry name" value="Dynein_C"/>
    <property type="match status" value="1"/>
</dbReference>
<evidence type="ECO:0000256" key="3">
    <source>
        <dbReference type="ARBA" id="ARBA00022197"/>
    </source>
</evidence>
<keyword evidence="11" id="KW-0206">Cytoskeleton</keyword>
<keyword evidence="6" id="KW-0547">Nucleotide-binding</keyword>
<dbReference type="Gene3D" id="1.10.8.720">
    <property type="entry name" value="Region D6 of dynein motor"/>
    <property type="match status" value="1"/>
</dbReference>
<keyword evidence="10" id="KW-0505">Motor protein</keyword>
<evidence type="ECO:0000256" key="12">
    <source>
        <dbReference type="SAM" id="Coils"/>
    </source>
</evidence>
<evidence type="ECO:0000256" key="11">
    <source>
        <dbReference type="ARBA" id="ARBA00023212"/>
    </source>
</evidence>
<dbReference type="Gene3D" id="3.10.490.20">
    <property type="match status" value="1"/>
</dbReference>
<feature type="domain" description="Dynein heavy chain ATP-binding dynein motor region" evidence="15">
    <location>
        <begin position="458"/>
        <end position="677"/>
    </location>
</feature>
<feature type="domain" description="Dynein heavy chain region D6 P-loop" evidence="13">
    <location>
        <begin position="898"/>
        <end position="1003"/>
    </location>
</feature>
<keyword evidence="7" id="KW-0067">ATP-binding</keyword>
<keyword evidence="19" id="KW-1185">Reference proteome</keyword>